<comment type="caution">
    <text evidence="2">The sequence shown here is derived from an EMBL/GenBank/DDBJ whole genome shotgun (WGS) entry which is preliminary data.</text>
</comment>
<feature type="non-terminal residue" evidence="2">
    <location>
        <position position="40"/>
    </location>
</feature>
<evidence type="ECO:0000313" key="2">
    <source>
        <dbReference type="EMBL" id="CAG8726534.1"/>
    </source>
</evidence>
<dbReference type="AlphaFoldDB" id="A0A9N9I9D8"/>
<reference evidence="2" key="1">
    <citation type="submission" date="2021-06" db="EMBL/GenBank/DDBJ databases">
        <authorList>
            <person name="Kallberg Y."/>
            <person name="Tangrot J."/>
            <person name="Rosling A."/>
        </authorList>
    </citation>
    <scope>NUCLEOTIDE SEQUENCE</scope>
    <source>
        <strain evidence="2">UK204</strain>
    </source>
</reference>
<evidence type="ECO:0000313" key="3">
    <source>
        <dbReference type="Proteomes" id="UP000789570"/>
    </source>
</evidence>
<dbReference type="EMBL" id="CAJVPQ010011298">
    <property type="protein sequence ID" value="CAG8726534.1"/>
    <property type="molecule type" value="Genomic_DNA"/>
</dbReference>
<gene>
    <name evidence="2" type="ORF">FCALED_LOCUS14703</name>
</gene>
<accession>A0A9N9I9D8</accession>
<keyword evidence="3" id="KW-1185">Reference proteome</keyword>
<proteinExistence type="predicted"/>
<dbReference type="Proteomes" id="UP000789570">
    <property type="component" value="Unassembled WGS sequence"/>
</dbReference>
<feature type="region of interest" description="Disordered" evidence="1">
    <location>
        <begin position="1"/>
        <end position="26"/>
    </location>
</feature>
<organism evidence="2 3">
    <name type="scientific">Funneliformis caledonium</name>
    <dbReference type="NCBI Taxonomy" id="1117310"/>
    <lineage>
        <taxon>Eukaryota</taxon>
        <taxon>Fungi</taxon>
        <taxon>Fungi incertae sedis</taxon>
        <taxon>Mucoromycota</taxon>
        <taxon>Glomeromycotina</taxon>
        <taxon>Glomeromycetes</taxon>
        <taxon>Glomerales</taxon>
        <taxon>Glomeraceae</taxon>
        <taxon>Funneliformis</taxon>
    </lineage>
</organism>
<sequence length="40" mass="4196">NLTNESKTNSRGSSTNSSSSSYGSSGLSQKFANIISVIRE</sequence>
<protein>
    <submittedName>
        <fullName evidence="2">7308_t:CDS:1</fullName>
    </submittedName>
</protein>
<evidence type="ECO:0000256" key="1">
    <source>
        <dbReference type="SAM" id="MobiDB-lite"/>
    </source>
</evidence>
<name>A0A9N9I9D8_9GLOM</name>